<dbReference type="RefSeq" id="WP_022866038.1">
    <property type="nucleotide sequence ID" value="NZ_CAMYCL010000001.1"/>
</dbReference>
<keyword evidence="2 6" id="KW-0328">Glycosyltransferase</keyword>
<gene>
    <name evidence="6" type="ORF">R6G80_00300</name>
</gene>
<dbReference type="InterPro" id="IPR029044">
    <property type="entry name" value="Nucleotide-diphossugar_trans"/>
</dbReference>
<sequence length="343" mass="39654">MSENKDSLVTIILRTKDRPVLLKRALRSVAMQTFNDYTLVVVNDNGDESVVKSLISEQPEAFQERVLFINTGGNTTREGVLAFGLEAHHAPFFAIHDDDDTWEPEFLEKTTAFMREHPDYAGVSTRTDVIFEEVNGEQIREIDRKILATDKRSISLLDSAIENYCPTISQLIRRDIADQIGHWRTNFPVQADWDFNIRVLASKPIGFIDALLAHWHQRESATGSMANSVFSEQNEHRDINRQIREEYLRADLNENAKYPGLGLLLAEAYYHRETMENITLLREQIASVQQSLYHEIKETARQVQLLHQQLDGLRNQISQLAQITENNRPLYRRALDRHRRMKG</sequence>
<dbReference type="PANTHER" id="PTHR43685">
    <property type="entry name" value="GLYCOSYLTRANSFERASE"/>
    <property type="match status" value="1"/>
</dbReference>
<evidence type="ECO:0000256" key="2">
    <source>
        <dbReference type="ARBA" id="ARBA00022676"/>
    </source>
</evidence>
<feature type="coiled-coil region" evidence="4">
    <location>
        <begin position="296"/>
        <end position="323"/>
    </location>
</feature>
<dbReference type="Pfam" id="PF00535">
    <property type="entry name" value="Glycos_transf_2"/>
    <property type="match status" value="1"/>
</dbReference>
<dbReference type="SUPFAM" id="SSF53448">
    <property type="entry name" value="Nucleotide-diphospho-sugar transferases"/>
    <property type="match status" value="1"/>
</dbReference>
<accession>A0AAW9HJT3</accession>
<keyword evidence="4" id="KW-0175">Coiled coil</keyword>
<proteinExistence type="inferred from homology"/>
<evidence type="ECO:0000259" key="5">
    <source>
        <dbReference type="Pfam" id="PF00535"/>
    </source>
</evidence>
<dbReference type="Proteomes" id="UP001281731">
    <property type="component" value="Unassembled WGS sequence"/>
</dbReference>
<dbReference type="GO" id="GO:0016757">
    <property type="term" value="F:glycosyltransferase activity"/>
    <property type="evidence" value="ECO:0007669"/>
    <property type="project" value="UniProtKB-KW"/>
</dbReference>
<dbReference type="PANTHER" id="PTHR43685:SF5">
    <property type="entry name" value="GLYCOSYLTRANSFERASE EPSE-RELATED"/>
    <property type="match status" value="1"/>
</dbReference>
<evidence type="ECO:0000313" key="6">
    <source>
        <dbReference type="EMBL" id="MDY5154175.1"/>
    </source>
</evidence>
<reference evidence="6" key="1">
    <citation type="submission" date="2023-10" db="EMBL/GenBank/DDBJ databases">
        <title>Whole Genome based description of the genera Actinobaculum and Actinotignum reveals a complex phylogenetic relationship within the species included in the genus Actinotignum.</title>
        <authorList>
            <person name="Jensen C.S."/>
            <person name="Dargis R."/>
            <person name="Kemp M."/>
            <person name="Christensen J.J."/>
        </authorList>
    </citation>
    <scope>NUCLEOTIDE SEQUENCE</scope>
    <source>
        <strain evidence="6">SLA_B511</strain>
    </source>
</reference>
<name>A0AAW9HJT3_9ACTO</name>
<evidence type="ECO:0000313" key="7">
    <source>
        <dbReference type="Proteomes" id="UP001281731"/>
    </source>
</evidence>
<dbReference type="InterPro" id="IPR001173">
    <property type="entry name" value="Glyco_trans_2-like"/>
</dbReference>
<evidence type="ECO:0000256" key="4">
    <source>
        <dbReference type="SAM" id="Coils"/>
    </source>
</evidence>
<evidence type="ECO:0000256" key="1">
    <source>
        <dbReference type="ARBA" id="ARBA00006739"/>
    </source>
</evidence>
<evidence type="ECO:0000256" key="3">
    <source>
        <dbReference type="ARBA" id="ARBA00022679"/>
    </source>
</evidence>
<comment type="caution">
    <text evidence="6">The sequence shown here is derived from an EMBL/GenBank/DDBJ whole genome shotgun (WGS) entry which is preliminary data.</text>
</comment>
<dbReference type="EMBL" id="JAWNGC010000001">
    <property type="protein sequence ID" value="MDY5154175.1"/>
    <property type="molecule type" value="Genomic_DNA"/>
</dbReference>
<dbReference type="CDD" id="cd00761">
    <property type="entry name" value="Glyco_tranf_GTA_type"/>
    <property type="match status" value="1"/>
</dbReference>
<dbReference type="Gene3D" id="3.90.550.10">
    <property type="entry name" value="Spore Coat Polysaccharide Biosynthesis Protein SpsA, Chain A"/>
    <property type="match status" value="1"/>
</dbReference>
<dbReference type="EC" id="2.4.-.-" evidence="6"/>
<comment type="similarity">
    <text evidence="1">Belongs to the glycosyltransferase 2 family.</text>
</comment>
<protein>
    <submittedName>
        <fullName evidence="6">Glycosyltransferase family 2 protein</fullName>
        <ecNumber evidence="6">2.4.-.-</ecNumber>
    </submittedName>
</protein>
<dbReference type="AlphaFoldDB" id="A0AAW9HJT3"/>
<keyword evidence="3 6" id="KW-0808">Transferase</keyword>
<feature type="domain" description="Glycosyltransferase 2-like" evidence="5">
    <location>
        <begin position="11"/>
        <end position="178"/>
    </location>
</feature>
<dbReference type="InterPro" id="IPR050834">
    <property type="entry name" value="Glycosyltransf_2"/>
</dbReference>
<organism evidence="6 7">
    <name type="scientific">Actinotignum urinale</name>
    <dbReference type="NCBI Taxonomy" id="190146"/>
    <lineage>
        <taxon>Bacteria</taxon>
        <taxon>Bacillati</taxon>
        <taxon>Actinomycetota</taxon>
        <taxon>Actinomycetes</taxon>
        <taxon>Actinomycetales</taxon>
        <taxon>Actinomycetaceae</taxon>
        <taxon>Actinotignum</taxon>
    </lineage>
</organism>